<feature type="chain" id="PRO_5044771805" evidence="1">
    <location>
        <begin position="25"/>
        <end position="121"/>
    </location>
</feature>
<keyword evidence="3" id="KW-1185">Reference proteome</keyword>
<protein>
    <submittedName>
        <fullName evidence="2">Uncharacterized protein</fullName>
    </submittedName>
</protein>
<dbReference type="EMBL" id="JBJKBG010000007">
    <property type="protein sequence ID" value="KAL3729995.1"/>
    <property type="molecule type" value="Genomic_DNA"/>
</dbReference>
<gene>
    <name evidence="2" type="ORF">ACJRO7_027058</name>
</gene>
<dbReference type="PANTHER" id="PTHR33088">
    <property type="entry name" value="MUCIN-2"/>
    <property type="match status" value="1"/>
</dbReference>
<evidence type="ECO:0000313" key="2">
    <source>
        <dbReference type="EMBL" id="KAL3729995.1"/>
    </source>
</evidence>
<evidence type="ECO:0000313" key="3">
    <source>
        <dbReference type="Proteomes" id="UP001634007"/>
    </source>
</evidence>
<evidence type="ECO:0000256" key="1">
    <source>
        <dbReference type="SAM" id="SignalP"/>
    </source>
</evidence>
<reference evidence="2 3" key="1">
    <citation type="submission" date="2024-11" db="EMBL/GenBank/DDBJ databases">
        <title>Chromosome-level genome assembly of Eucalyptus globulus Labill. provides insights into its genome evolution.</title>
        <authorList>
            <person name="Li X."/>
        </authorList>
    </citation>
    <scope>NUCLEOTIDE SEQUENCE [LARGE SCALE GENOMIC DNA]</scope>
    <source>
        <strain evidence="2">CL2024</strain>
        <tissue evidence="2">Fresh tender leaves</tissue>
    </source>
</reference>
<organism evidence="2 3">
    <name type="scientific">Eucalyptus globulus</name>
    <name type="common">Tasmanian blue gum</name>
    <dbReference type="NCBI Taxonomy" id="34317"/>
    <lineage>
        <taxon>Eukaryota</taxon>
        <taxon>Viridiplantae</taxon>
        <taxon>Streptophyta</taxon>
        <taxon>Embryophyta</taxon>
        <taxon>Tracheophyta</taxon>
        <taxon>Spermatophyta</taxon>
        <taxon>Magnoliopsida</taxon>
        <taxon>eudicotyledons</taxon>
        <taxon>Gunneridae</taxon>
        <taxon>Pentapetalae</taxon>
        <taxon>rosids</taxon>
        <taxon>malvids</taxon>
        <taxon>Myrtales</taxon>
        <taxon>Myrtaceae</taxon>
        <taxon>Myrtoideae</taxon>
        <taxon>Eucalypteae</taxon>
        <taxon>Eucalyptus</taxon>
    </lineage>
</organism>
<dbReference type="Proteomes" id="UP001634007">
    <property type="component" value="Unassembled WGS sequence"/>
</dbReference>
<name>A0ABD3JQS6_EUCGL</name>
<accession>A0ABD3JQS6</accession>
<feature type="signal peptide" evidence="1">
    <location>
        <begin position="1"/>
        <end position="24"/>
    </location>
</feature>
<keyword evidence="1" id="KW-0732">Signal</keyword>
<comment type="caution">
    <text evidence="2">The sequence shown here is derived from an EMBL/GenBank/DDBJ whole genome shotgun (WGS) entry which is preliminary data.</text>
</comment>
<proteinExistence type="predicted"/>
<dbReference type="AlphaFoldDB" id="A0ABD3JQS6"/>
<dbReference type="InterPro" id="IPR044659">
    <property type="entry name" value="PELPK1_2"/>
</dbReference>
<sequence length="121" mass="13287">MMANYCGVSHLLALFVLALSSTIGENSVEARRILEAVLPKVPELLKSELPHLPDIPNLPKPKLPSPPIVELLLFPKLPKPEIPTKPKLELPALPKLPHLPDFPKPTLPLFLKDMSMVATSP</sequence>
<dbReference type="PANTHER" id="PTHR33088:SF28">
    <property type="entry name" value="PROTEIN PELPK1-RELATED"/>
    <property type="match status" value="1"/>
</dbReference>